<feature type="region of interest" description="Disordered" evidence="6">
    <location>
        <begin position="319"/>
        <end position="350"/>
    </location>
</feature>
<dbReference type="SMART" id="SM00382">
    <property type="entry name" value="AAA"/>
    <property type="match status" value="1"/>
</dbReference>
<dbReference type="GO" id="GO:0055085">
    <property type="term" value="P:transmembrane transport"/>
    <property type="evidence" value="ECO:0007669"/>
    <property type="project" value="UniProtKB-ARBA"/>
</dbReference>
<evidence type="ECO:0000256" key="1">
    <source>
        <dbReference type="ARBA" id="ARBA00004417"/>
    </source>
</evidence>
<dbReference type="GO" id="GO:0016887">
    <property type="term" value="F:ATP hydrolysis activity"/>
    <property type="evidence" value="ECO:0007669"/>
    <property type="project" value="InterPro"/>
</dbReference>
<dbReference type="EMBL" id="FOXA01000019">
    <property type="protein sequence ID" value="SFP92764.1"/>
    <property type="molecule type" value="Genomic_DNA"/>
</dbReference>
<dbReference type="OrthoDB" id="9802264at2"/>
<organism evidence="8 9">
    <name type="scientific">Tranquillimonas alkanivorans</name>
    <dbReference type="NCBI Taxonomy" id="441119"/>
    <lineage>
        <taxon>Bacteria</taxon>
        <taxon>Pseudomonadati</taxon>
        <taxon>Pseudomonadota</taxon>
        <taxon>Alphaproteobacteria</taxon>
        <taxon>Rhodobacterales</taxon>
        <taxon>Roseobacteraceae</taxon>
        <taxon>Tranquillimonas</taxon>
    </lineage>
</organism>
<name>A0A1I5UBZ5_9RHOB</name>
<evidence type="ECO:0000256" key="5">
    <source>
        <dbReference type="ARBA" id="ARBA00022840"/>
    </source>
</evidence>
<keyword evidence="3" id="KW-0813">Transport</keyword>
<feature type="compositionally biased region" description="Basic and acidic residues" evidence="6">
    <location>
        <begin position="337"/>
        <end position="350"/>
    </location>
</feature>
<proteinExistence type="inferred from homology"/>
<accession>A0A1I5UBZ5</accession>
<dbReference type="SUPFAM" id="SSF52540">
    <property type="entry name" value="P-loop containing nucleoside triphosphate hydrolases"/>
    <property type="match status" value="1"/>
</dbReference>
<dbReference type="RefSeq" id="WP_093424586.1">
    <property type="nucleotide sequence ID" value="NZ_FOXA01000019.1"/>
</dbReference>
<evidence type="ECO:0000256" key="4">
    <source>
        <dbReference type="ARBA" id="ARBA00022741"/>
    </source>
</evidence>
<dbReference type="AlphaFoldDB" id="A0A1I5UBZ5"/>
<evidence type="ECO:0000259" key="7">
    <source>
        <dbReference type="PROSITE" id="PS50893"/>
    </source>
</evidence>
<dbReference type="NCBIfam" id="TIGR01727">
    <property type="entry name" value="oligo_HPY"/>
    <property type="match status" value="1"/>
</dbReference>
<evidence type="ECO:0000313" key="9">
    <source>
        <dbReference type="Proteomes" id="UP000199356"/>
    </source>
</evidence>
<dbReference type="PROSITE" id="PS00211">
    <property type="entry name" value="ABC_TRANSPORTER_1"/>
    <property type="match status" value="1"/>
</dbReference>
<evidence type="ECO:0000256" key="6">
    <source>
        <dbReference type="SAM" id="MobiDB-lite"/>
    </source>
</evidence>
<dbReference type="PROSITE" id="PS50893">
    <property type="entry name" value="ABC_TRANSPORTER_2"/>
    <property type="match status" value="1"/>
</dbReference>
<dbReference type="CDD" id="cd03257">
    <property type="entry name" value="ABC_NikE_OppD_transporters"/>
    <property type="match status" value="1"/>
</dbReference>
<dbReference type="InterPro" id="IPR050319">
    <property type="entry name" value="ABC_transp_ATP-bind"/>
</dbReference>
<protein>
    <submittedName>
        <fullName evidence="8">Peptide/nickel transport system ATP-binding protein</fullName>
    </submittedName>
</protein>
<dbReference type="STRING" id="441119.SAMN04488047_11920"/>
<keyword evidence="9" id="KW-1185">Reference proteome</keyword>
<feature type="domain" description="ABC transporter" evidence="7">
    <location>
        <begin position="6"/>
        <end position="249"/>
    </location>
</feature>
<evidence type="ECO:0000256" key="3">
    <source>
        <dbReference type="ARBA" id="ARBA00022448"/>
    </source>
</evidence>
<comment type="subcellular location">
    <subcellularLocation>
        <location evidence="1">Cell inner membrane</location>
        <topology evidence="1">Peripheral membrane protein</topology>
    </subcellularLocation>
</comment>
<dbReference type="Gene3D" id="3.40.50.300">
    <property type="entry name" value="P-loop containing nucleotide triphosphate hydrolases"/>
    <property type="match status" value="1"/>
</dbReference>
<dbReference type="PANTHER" id="PTHR43776:SF7">
    <property type="entry name" value="D,D-DIPEPTIDE TRANSPORT ATP-BINDING PROTEIN DDPF-RELATED"/>
    <property type="match status" value="1"/>
</dbReference>
<dbReference type="Pfam" id="PF00005">
    <property type="entry name" value="ABC_tran"/>
    <property type="match status" value="1"/>
</dbReference>
<dbReference type="InterPro" id="IPR013563">
    <property type="entry name" value="Oligopep_ABC_C"/>
</dbReference>
<dbReference type="Pfam" id="PF08352">
    <property type="entry name" value="oligo_HPY"/>
    <property type="match status" value="1"/>
</dbReference>
<dbReference type="GO" id="GO:0015833">
    <property type="term" value="P:peptide transport"/>
    <property type="evidence" value="ECO:0007669"/>
    <property type="project" value="InterPro"/>
</dbReference>
<keyword evidence="5 8" id="KW-0067">ATP-binding</keyword>
<dbReference type="InterPro" id="IPR003439">
    <property type="entry name" value="ABC_transporter-like_ATP-bd"/>
</dbReference>
<gene>
    <name evidence="8" type="ORF">SAMN04488047_11920</name>
</gene>
<evidence type="ECO:0000256" key="2">
    <source>
        <dbReference type="ARBA" id="ARBA00005417"/>
    </source>
</evidence>
<dbReference type="InterPro" id="IPR027417">
    <property type="entry name" value="P-loop_NTPase"/>
</dbReference>
<dbReference type="InterPro" id="IPR003593">
    <property type="entry name" value="AAA+_ATPase"/>
</dbReference>
<dbReference type="GO" id="GO:0005886">
    <property type="term" value="C:plasma membrane"/>
    <property type="evidence" value="ECO:0007669"/>
    <property type="project" value="UniProtKB-SubCell"/>
</dbReference>
<keyword evidence="4" id="KW-0547">Nucleotide-binding</keyword>
<comment type="similarity">
    <text evidence="2">Belongs to the ABC transporter superfamily.</text>
</comment>
<dbReference type="PANTHER" id="PTHR43776">
    <property type="entry name" value="TRANSPORT ATP-BINDING PROTEIN"/>
    <property type="match status" value="1"/>
</dbReference>
<evidence type="ECO:0000313" key="8">
    <source>
        <dbReference type="EMBL" id="SFP92764.1"/>
    </source>
</evidence>
<reference evidence="8 9" key="1">
    <citation type="submission" date="2016-10" db="EMBL/GenBank/DDBJ databases">
        <authorList>
            <person name="de Groot N.N."/>
        </authorList>
    </citation>
    <scope>NUCLEOTIDE SEQUENCE [LARGE SCALE GENOMIC DNA]</scope>
    <source>
        <strain evidence="8 9">DSM 19547</strain>
    </source>
</reference>
<dbReference type="FunFam" id="3.40.50.300:FF:000016">
    <property type="entry name" value="Oligopeptide ABC transporter ATP-binding component"/>
    <property type="match status" value="1"/>
</dbReference>
<dbReference type="InterPro" id="IPR017871">
    <property type="entry name" value="ABC_transporter-like_CS"/>
</dbReference>
<sequence length="350" mass="38507">MTEPLIKIQNLSKRFDTPSGPVFALDDVSFDIPRGSITGLVGESGSGKTTLGRTLLRLVQPTAGQTIFNGQDLNSLDARAMRLMRRRMQIIFQDPVASLNPRLRVEAVISEGLAAHGIGSRSERRDRVASLLEEVGLQPDHMRRFPHEFSGGQRQRIGIARALALEPEFIVADESVSALDVSVQAQVLNLLLDLRERRNLTMLFIAHDLSVVEYLCDQIAVMYLGRIMEVGPTEAVSSSPRHPYTRALNSAIPLPQPGATGKRELLQGDIPSPLDPPSGCVFRTRCPMARDLCATTPPPPEVVGNDHISYCKRIEALDERQPLREQSRGAPSGARDPFAEERARADRSVP</sequence>
<dbReference type="Proteomes" id="UP000199356">
    <property type="component" value="Unassembled WGS sequence"/>
</dbReference>
<dbReference type="GO" id="GO:0005524">
    <property type="term" value="F:ATP binding"/>
    <property type="evidence" value="ECO:0007669"/>
    <property type="project" value="UniProtKB-KW"/>
</dbReference>